<protein>
    <submittedName>
        <fullName evidence="5">CHAP domain-containing protein</fullName>
    </submittedName>
</protein>
<evidence type="ECO:0000256" key="3">
    <source>
        <dbReference type="SAM" id="SignalP"/>
    </source>
</evidence>
<dbReference type="InterPro" id="IPR007921">
    <property type="entry name" value="CHAP_dom"/>
</dbReference>
<feature type="coiled-coil region" evidence="2">
    <location>
        <begin position="149"/>
        <end position="194"/>
    </location>
</feature>
<evidence type="ECO:0000313" key="5">
    <source>
        <dbReference type="EMBL" id="WDF83159.1"/>
    </source>
</evidence>
<organism evidence="5 6">
    <name type="scientific">Lacticaseibacillus pabuli</name>
    <dbReference type="NCBI Taxonomy" id="3025672"/>
    <lineage>
        <taxon>Bacteria</taxon>
        <taxon>Bacillati</taxon>
        <taxon>Bacillota</taxon>
        <taxon>Bacilli</taxon>
        <taxon>Lactobacillales</taxon>
        <taxon>Lactobacillaceae</taxon>
        <taxon>Lacticaseibacillus</taxon>
    </lineage>
</organism>
<dbReference type="Pfam" id="PF24568">
    <property type="entry name" value="CC_PcsB"/>
    <property type="match status" value="1"/>
</dbReference>
<dbReference type="SUPFAM" id="SSF54001">
    <property type="entry name" value="Cysteine proteinases"/>
    <property type="match status" value="1"/>
</dbReference>
<evidence type="ECO:0000313" key="6">
    <source>
        <dbReference type="Proteomes" id="UP001220377"/>
    </source>
</evidence>
<gene>
    <name evidence="5" type="ORF">PQ472_02680</name>
</gene>
<evidence type="ECO:0000259" key="4">
    <source>
        <dbReference type="PROSITE" id="PS50911"/>
    </source>
</evidence>
<dbReference type="PROSITE" id="PS50911">
    <property type="entry name" value="CHAP"/>
    <property type="match status" value="1"/>
</dbReference>
<feature type="chain" id="PRO_5045505120" evidence="3">
    <location>
        <begin position="29"/>
        <end position="390"/>
    </location>
</feature>
<dbReference type="EMBL" id="CP117884">
    <property type="protein sequence ID" value="WDF83159.1"/>
    <property type="molecule type" value="Genomic_DNA"/>
</dbReference>
<evidence type="ECO:0000256" key="1">
    <source>
        <dbReference type="ARBA" id="ARBA00022729"/>
    </source>
</evidence>
<feature type="coiled-coil region" evidence="2">
    <location>
        <begin position="67"/>
        <end position="101"/>
    </location>
</feature>
<sequence length="390" mass="40162">MKTSKVFAAAVAALTVASGILSSAAPVAADSVSDAKSAISANKSKSAQILAQIEAANSKVIALDAKVSAKNNEISAAQTKISDTQDNIDGLKTKIDKQQKEIAARKQVMAQQLVSLQKQAGSSVTGNVYVDFMLKSDNLSDMIARGVAVNKLNQANKDAMDDVKSAQAKMSDLKDQQEKALSTLESTKDKLESDKTSLVSLSKSAKKETKNLQDILKANKSLLGNLQDKFNKATAAADKAAADKKAAAAAAKSAKTVQLSASVSASGAAGGSYSSSGNTYPWGQCTWYAKQRSGWAGNGWGNGAQWGASAAAQGFTVNHTPAAGSLVVFGAGQMVGNWQADPAYGHVAYVESVSGDSITISQGGMGFGNPAGPNTQTISGAGNFSYVHPK</sequence>
<dbReference type="InterPro" id="IPR057309">
    <property type="entry name" value="PcsB_CC"/>
</dbReference>
<evidence type="ECO:0000256" key="2">
    <source>
        <dbReference type="SAM" id="Coils"/>
    </source>
</evidence>
<dbReference type="PRINTS" id="PR01852">
    <property type="entry name" value="SIBAPROTEIN"/>
</dbReference>
<dbReference type="Gene3D" id="3.90.1720.10">
    <property type="entry name" value="endopeptidase domain like (from Nostoc punctiforme)"/>
    <property type="match status" value="1"/>
</dbReference>
<keyword evidence="1 3" id="KW-0732">Signal</keyword>
<name>A0ABY7WSK5_9LACO</name>
<feature type="signal peptide" evidence="3">
    <location>
        <begin position="1"/>
        <end position="28"/>
    </location>
</feature>
<dbReference type="Gene3D" id="6.10.250.3150">
    <property type="match status" value="1"/>
</dbReference>
<dbReference type="Pfam" id="PF05257">
    <property type="entry name" value="CHAP"/>
    <property type="match status" value="1"/>
</dbReference>
<proteinExistence type="predicted"/>
<dbReference type="InterPro" id="IPR038765">
    <property type="entry name" value="Papain-like_cys_pep_sf"/>
</dbReference>
<dbReference type="RefSeq" id="WP_274261123.1">
    <property type="nucleotide sequence ID" value="NZ_CP117884.1"/>
</dbReference>
<feature type="domain" description="Peptidase C51" evidence="4">
    <location>
        <begin position="260"/>
        <end position="388"/>
    </location>
</feature>
<dbReference type="InterPro" id="IPR009148">
    <property type="entry name" value="PcsB-like"/>
</dbReference>
<dbReference type="Proteomes" id="UP001220377">
    <property type="component" value="Chromosome"/>
</dbReference>
<keyword evidence="6" id="KW-1185">Reference proteome</keyword>
<keyword evidence="2" id="KW-0175">Coiled coil</keyword>
<accession>A0ABY7WSK5</accession>
<reference evidence="5 6" key="1">
    <citation type="submission" date="2023-02" db="EMBL/GenBank/DDBJ databases">
        <title>Genome sequence of Lacticaseibacillus sp. KACC 23028.</title>
        <authorList>
            <person name="Kim S."/>
            <person name="Heo J."/>
            <person name="Kwon S.-W."/>
        </authorList>
    </citation>
    <scope>NUCLEOTIDE SEQUENCE [LARGE SCALE GENOMIC DNA]</scope>
    <source>
        <strain evidence="5 6">KACC 23028</strain>
    </source>
</reference>